<organism evidence="1 3">
    <name type="scientific">Medicago truncatula</name>
    <name type="common">Barrel medic</name>
    <name type="synonym">Medicago tribuloides</name>
    <dbReference type="NCBI Taxonomy" id="3880"/>
    <lineage>
        <taxon>Eukaryota</taxon>
        <taxon>Viridiplantae</taxon>
        <taxon>Streptophyta</taxon>
        <taxon>Embryophyta</taxon>
        <taxon>Tracheophyta</taxon>
        <taxon>Spermatophyta</taxon>
        <taxon>Magnoliopsida</taxon>
        <taxon>eudicotyledons</taxon>
        <taxon>Gunneridae</taxon>
        <taxon>Pentapetalae</taxon>
        <taxon>rosids</taxon>
        <taxon>fabids</taxon>
        <taxon>Fabales</taxon>
        <taxon>Fabaceae</taxon>
        <taxon>Papilionoideae</taxon>
        <taxon>50 kb inversion clade</taxon>
        <taxon>NPAAA clade</taxon>
        <taxon>Hologalegina</taxon>
        <taxon>IRL clade</taxon>
        <taxon>Trifolieae</taxon>
        <taxon>Medicago</taxon>
    </lineage>
</organism>
<name>A0A072TRU9_MEDTR</name>
<evidence type="ECO:0000313" key="1">
    <source>
        <dbReference type="EMBL" id="KEH19886.1"/>
    </source>
</evidence>
<gene>
    <name evidence="1" type="ordered locus">MTR_8g470010</name>
</gene>
<proteinExistence type="predicted"/>
<dbReference type="AlphaFoldDB" id="A0A072TRU9"/>
<sequence length="207" mass="23455">MEVGDFEYSVEDFGEAKEDVATIEFSGDEVESEIDGSKESVRVQHDDGDMGVGSTIGREEGNAKCVASVMLWEFASIFLVAAEIVIRLEVQPLTPIKQLVSWNKGDVDAMECMVWVCSHDGTIQFGFYRSVEETSQIHHYHNELQIIRDFMQKDWTITLHHTFRERSVCTNMQAKLGAIIVDPLIVLQEAHFSMSSTLLDRVSFVRM</sequence>
<dbReference type="EMBL" id="CM001224">
    <property type="protein sequence ID" value="KEH19886.1"/>
    <property type="molecule type" value="Genomic_DNA"/>
</dbReference>
<keyword evidence="3" id="KW-1185">Reference proteome</keyword>
<accession>A0A072TRU9</accession>
<dbReference type="Proteomes" id="UP000002051">
    <property type="component" value="Chromosome 8"/>
</dbReference>
<protein>
    <submittedName>
        <fullName evidence="1 2">Uncharacterized protein</fullName>
    </submittedName>
</protein>
<dbReference type="EnsemblPlants" id="KEH19886">
    <property type="protein sequence ID" value="KEH19886"/>
    <property type="gene ID" value="MTR_8g470010"/>
</dbReference>
<dbReference type="PANTHER" id="PTHR34023">
    <property type="entry name" value="RNASE H DOMAIN-CONTAINING PROTEIN"/>
    <property type="match status" value="1"/>
</dbReference>
<reference evidence="2" key="3">
    <citation type="submission" date="2015-04" db="UniProtKB">
        <authorList>
            <consortium name="EnsemblPlants"/>
        </authorList>
    </citation>
    <scope>IDENTIFICATION</scope>
    <source>
        <strain evidence="2">cv. Jemalong A17</strain>
    </source>
</reference>
<reference evidence="1 3" key="2">
    <citation type="journal article" date="2014" name="BMC Genomics">
        <title>An improved genome release (version Mt4.0) for the model legume Medicago truncatula.</title>
        <authorList>
            <person name="Tang H."/>
            <person name="Krishnakumar V."/>
            <person name="Bidwell S."/>
            <person name="Rosen B."/>
            <person name="Chan A."/>
            <person name="Zhou S."/>
            <person name="Gentzbittel L."/>
            <person name="Childs K.L."/>
            <person name="Yandell M."/>
            <person name="Gundlach H."/>
            <person name="Mayer K.F."/>
            <person name="Schwartz D.C."/>
            <person name="Town C.D."/>
        </authorList>
    </citation>
    <scope>GENOME REANNOTATION</scope>
    <source>
        <strain evidence="1">A17</strain>
        <strain evidence="2 3">cv. Jemalong A17</strain>
    </source>
</reference>
<dbReference type="HOGENOM" id="CLU_1328124_0_0_1"/>
<evidence type="ECO:0000313" key="2">
    <source>
        <dbReference type="EnsemblPlants" id="KEH19886"/>
    </source>
</evidence>
<dbReference type="PANTHER" id="PTHR34023:SF4">
    <property type="entry name" value="RNASE H TYPE-1 DOMAIN-CONTAINING PROTEIN"/>
    <property type="match status" value="1"/>
</dbReference>
<reference evidence="1 3" key="1">
    <citation type="journal article" date="2011" name="Nature">
        <title>The Medicago genome provides insight into the evolution of rhizobial symbioses.</title>
        <authorList>
            <person name="Young N.D."/>
            <person name="Debelle F."/>
            <person name="Oldroyd G.E."/>
            <person name="Geurts R."/>
            <person name="Cannon S.B."/>
            <person name="Udvardi M.K."/>
            <person name="Benedito V.A."/>
            <person name="Mayer K.F."/>
            <person name="Gouzy J."/>
            <person name="Schoof H."/>
            <person name="Van de Peer Y."/>
            <person name="Proost S."/>
            <person name="Cook D.R."/>
            <person name="Meyers B.C."/>
            <person name="Spannagl M."/>
            <person name="Cheung F."/>
            <person name="De Mita S."/>
            <person name="Krishnakumar V."/>
            <person name="Gundlach H."/>
            <person name="Zhou S."/>
            <person name="Mudge J."/>
            <person name="Bharti A.K."/>
            <person name="Murray J.D."/>
            <person name="Naoumkina M.A."/>
            <person name="Rosen B."/>
            <person name="Silverstein K.A."/>
            <person name="Tang H."/>
            <person name="Rombauts S."/>
            <person name="Zhao P.X."/>
            <person name="Zhou P."/>
            <person name="Barbe V."/>
            <person name="Bardou P."/>
            <person name="Bechner M."/>
            <person name="Bellec A."/>
            <person name="Berger A."/>
            <person name="Berges H."/>
            <person name="Bidwell S."/>
            <person name="Bisseling T."/>
            <person name="Choisne N."/>
            <person name="Couloux A."/>
            <person name="Denny R."/>
            <person name="Deshpande S."/>
            <person name="Dai X."/>
            <person name="Doyle J.J."/>
            <person name="Dudez A.M."/>
            <person name="Farmer A.D."/>
            <person name="Fouteau S."/>
            <person name="Franken C."/>
            <person name="Gibelin C."/>
            <person name="Gish J."/>
            <person name="Goldstein S."/>
            <person name="Gonzalez A.J."/>
            <person name="Green P.J."/>
            <person name="Hallab A."/>
            <person name="Hartog M."/>
            <person name="Hua A."/>
            <person name="Humphray S.J."/>
            <person name="Jeong D.H."/>
            <person name="Jing Y."/>
            <person name="Jocker A."/>
            <person name="Kenton S.M."/>
            <person name="Kim D.J."/>
            <person name="Klee K."/>
            <person name="Lai H."/>
            <person name="Lang C."/>
            <person name="Lin S."/>
            <person name="Macmil S.L."/>
            <person name="Magdelenat G."/>
            <person name="Matthews L."/>
            <person name="McCorrison J."/>
            <person name="Monaghan E.L."/>
            <person name="Mun J.H."/>
            <person name="Najar F.Z."/>
            <person name="Nicholson C."/>
            <person name="Noirot C."/>
            <person name="O'Bleness M."/>
            <person name="Paule C.R."/>
            <person name="Poulain J."/>
            <person name="Prion F."/>
            <person name="Qin B."/>
            <person name="Qu C."/>
            <person name="Retzel E.F."/>
            <person name="Riddle C."/>
            <person name="Sallet E."/>
            <person name="Samain S."/>
            <person name="Samson N."/>
            <person name="Sanders I."/>
            <person name="Saurat O."/>
            <person name="Scarpelli C."/>
            <person name="Schiex T."/>
            <person name="Segurens B."/>
            <person name="Severin A.J."/>
            <person name="Sherrier D.J."/>
            <person name="Shi R."/>
            <person name="Sims S."/>
            <person name="Singer S.R."/>
            <person name="Sinharoy S."/>
            <person name="Sterck L."/>
            <person name="Viollet A."/>
            <person name="Wang B.B."/>
            <person name="Wang K."/>
            <person name="Wang M."/>
            <person name="Wang X."/>
            <person name="Warfsmann J."/>
            <person name="Weissenbach J."/>
            <person name="White D.D."/>
            <person name="White J.D."/>
            <person name="Wiley G.B."/>
            <person name="Wincker P."/>
            <person name="Xing Y."/>
            <person name="Yang L."/>
            <person name="Yao Z."/>
            <person name="Ying F."/>
            <person name="Zhai J."/>
            <person name="Zhou L."/>
            <person name="Zuber A."/>
            <person name="Denarie J."/>
            <person name="Dixon R.A."/>
            <person name="May G.D."/>
            <person name="Schwartz D.C."/>
            <person name="Rogers J."/>
            <person name="Quetier F."/>
            <person name="Town C.D."/>
            <person name="Roe B.A."/>
        </authorList>
    </citation>
    <scope>NUCLEOTIDE SEQUENCE [LARGE SCALE GENOMIC DNA]</scope>
    <source>
        <strain evidence="1">A17</strain>
        <strain evidence="2 3">cv. Jemalong A17</strain>
    </source>
</reference>
<evidence type="ECO:0000313" key="3">
    <source>
        <dbReference type="Proteomes" id="UP000002051"/>
    </source>
</evidence>